<name>A0A453R382_AEGTS</name>
<dbReference type="EnsemblPlants" id="AET7Gv20443400.1">
    <property type="protein sequence ID" value="AET7Gv20443400.1"/>
    <property type="gene ID" value="AET7Gv20443400"/>
</dbReference>
<organism evidence="1 2">
    <name type="scientific">Aegilops tauschii subsp. strangulata</name>
    <name type="common">Goatgrass</name>
    <dbReference type="NCBI Taxonomy" id="200361"/>
    <lineage>
        <taxon>Eukaryota</taxon>
        <taxon>Viridiplantae</taxon>
        <taxon>Streptophyta</taxon>
        <taxon>Embryophyta</taxon>
        <taxon>Tracheophyta</taxon>
        <taxon>Spermatophyta</taxon>
        <taxon>Magnoliopsida</taxon>
        <taxon>Liliopsida</taxon>
        <taxon>Poales</taxon>
        <taxon>Poaceae</taxon>
        <taxon>BOP clade</taxon>
        <taxon>Pooideae</taxon>
        <taxon>Triticodae</taxon>
        <taxon>Triticeae</taxon>
        <taxon>Triticinae</taxon>
        <taxon>Aegilops</taxon>
    </lineage>
</organism>
<keyword evidence="2" id="KW-1185">Reference proteome</keyword>
<reference evidence="1" key="5">
    <citation type="journal article" date="2021" name="G3 (Bethesda)">
        <title>Aegilops tauschii genome assembly Aet v5.0 features greater sequence contiguity and improved annotation.</title>
        <authorList>
            <person name="Wang L."/>
            <person name="Zhu T."/>
            <person name="Rodriguez J.C."/>
            <person name="Deal K.R."/>
            <person name="Dubcovsky J."/>
            <person name="McGuire P.E."/>
            <person name="Lux T."/>
            <person name="Spannagl M."/>
            <person name="Mayer K.F.X."/>
            <person name="Baldrich P."/>
            <person name="Meyers B.C."/>
            <person name="Huo N."/>
            <person name="Gu Y.Q."/>
            <person name="Zhou H."/>
            <person name="Devos K.M."/>
            <person name="Bennetzen J.L."/>
            <person name="Unver T."/>
            <person name="Budak H."/>
            <person name="Gulick P.J."/>
            <person name="Galiba G."/>
            <person name="Kalapos B."/>
            <person name="Nelson D.R."/>
            <person name="Li P."/>
            <person name="You F.M."/>
            <person name="Luo M.C."/>
            <person name="Dvorak J."/>
        </authorList>
    </citation>
    <scope>NUCLEOTIDE SEQUENCE [LARGE SCALE GENOMIC DNA]</scope>
    <source>
        <strain evidence="1">cv. AL8/78</strain>
    </source>
</reference>
<evidence type="ECO:0000313" key="1">
    <source>
        <dbReference type="EnsemblPlants" id="AET7Gv20443400.1"/>
    </source>
</evidence>
<reference evidence="1" key="3">
    <citation type="journal article" date="2017" name="Nature">
        <title>Genome sequence of the progenitor of the wheat D genome Aegilops tauschii.</title>
        <authorList>
            <person name="Luo M.C."/>
            <person name="Gu Y.Q."/>
            <person name="Puiu D."/>
            <person name="Wang H."/>
            <person name="Twardziok S.O."/>
            <person name="Deal K.R."/>
            <person name="Huo N."/>
            <person name="Zhu T."/>
            <person name="Wang L."/>
            <person name="Wang Y."/>
            <person name="McGuire P.E."/>
            <person name="Liu S."/>
            <person name="Long H."/>
            <person name="Ramasamy R.K."/>
            <person name="Rodriguez J.C."/>
            <person name="Van S.L."/>
            <person name="Yuan L."/>
            <person name="Wang Z."/>
            <person name="Xia Z."/>
            <person name="Xiao L."/>
            <person name="Anderson O.D."/>
            <person name="Ouyang S."/>
            <person name="Liang Y."/>
            <person name="Zimin A.V."/>
            <person name="Pertea G."/>
            <person name="Qi P."/>
            <person name="Bennetzen J.L."/>
            <person name="Dai X."/>
            <person name="Dawson M.W."/>
            <person name="Muller H.G."/>
            <person name="Kugler K."/>
            <person name="Rivarola-Duarte L."/>
            <person name="Spannagl M."/>
            <person name="Mayer K.F.X."/>
            <person name="Lu F.H."/>
            <person name="Bevan M.W."/>
            <person name="Leroy P."/>
            <person name="Li P."/>
            <person name="You F.M."/>
            <person name="Sun Q."/>
            <person name="Liu Z."/>
            <person name="Lyons E."/>
            <person name="Wicker T."/>
            <person name="Salzberg S.L."/>
            <person name="Devos K.M."/>
            <person name="Dvorak J."/>
        </authorList>
    </citation>
    <scope>NUCLEOTIDE SEQUENCE [LARGE SCALE GENOMIC DNA]</scope>
    <source>
        <strain evidence="1">cv. AL8/78</strain>
    </source>
</reference>
<protein>
    <submittedName>
        <fullName evidence="1">Uncharacterized protein</fullName>
    </submittedName>
</protein>
<reference evidence="1" key="4">
    <citation type="submission" date="2019-03" db="UniProtKB">
        <authorList>
            <consortium name="EnsemblPlants"/>
        </authorList>
    </citation>
    <scope>IDENTIFICATION</scope>
</reference>
<dbReference type="AlphaFoldDB" id="A0A453R382"/>
<reference evidence="2" key="1">
    <citation type="journal article" date="2014" name="Science">
        <title>Ancient hybridizations among the ancestral genomes of bread wheat.</title>
        <authorList>
            <consortium name="International Wheat Genome Sequencing Consortium,"/>
            <person name="Marcussen T."/>
            <person name="Sandve S.R."/>
            <person name="Heier L."/>
            <person name="Spannagl M."/>
            <person name="Pfeifer M."/>
            <person name="Jakobsen K.S."/>
            <person name="Wulff B.B."/>
            <person name="Steuernagel B."/>
            <person name="Mayer K.F."/>
            <person name="Olsen O.A."/>
        </authorList>
    </citation>
    <scope>NUCLEOTIDE SEQUENCE [LARGE SCALE GENOMIC DNA]</scope>
    <source>
        <strain evidence="2">cv. AL8/78</strain>
    </source>
</reference>
<dbReference type="Gramene" id="AET7Gv20443400.1">
    <property type="protein sequence ID" value="AET7Gv20443400.1"/>
    <property type="gene ID" value="AET7Gv20443400"/>
</dbReference>
<accession>A0A453R382</accession>
<sequence>VEVLGDLCIVDRLDSRTHERGHTKTFACWVWAADVAHNPTRRTLWRVARGAGRVEAMLGFS</sequence>
<dbReference type="Proteomes" id="UP000015105">
    <property type="component" value="Chromosome 7D"/>
</dbReference>
<evidence type="ECO:0000313" key="2">
    <source>
        <dbReference type="Proteomes" id="UP000015105"/>
    </source>
</evidence>
<proteinExistence type="predicted"/>
<reference evidence="2" key="2">
    <citation type="journal article" date="2017" name="Nat. Plants">
        <title>The Aegilops tauschii genome reveals multiple impacts of transposons.</title>
        <authorList>
            <person name="Zhao G."/>
            <person name="Zou C."/>
            <person name="Li K."/>
            <person name="Wang K."/>
            <person name="Li T."/>
            <person name="Gao L."/>
            <person name="Zhang X."/>
            <person name="Wang H."/>
            <person name="Yang Z."/>
            <person name="Liu X."/>
            <person name="Jiang W."/>
            <person name="Mao L."/>
            <person name="Kong X."/>
            <person name="Jiao Y."/>
            <person name="Jia J."/>
        </authorList>
    </citation>
    <scope>NUCLEOTIDE SEQUENCE [LARGE SCALE GENOMIC DNA]</scope>
    <source>
        <strain evidence="2">cv. AL8/78</strain>
    </source>
</reference>